<accession>A0AB36RUJ9</accession>
<proteinExistence type="predicted"/>
<dbReference type="AlphaFoldDB" id="A0AB36RUJ9"/>
<comment type="caution">
    <text evidence="1">The sequence shown here is derived from an EMBL/GenBank/DDBJ whole genome shotgun (WGS) entry which is preliminary data.</text>
</comment>
<keyword evidence="1" id="KW-0547">Nucleotide-binding</keyword>
<sequence length="49" mass="5667">MPQDAVTINKRRRNYAVRITPPSRRRQRAIITDCPLKKSDPAFVAESEI</sequence>
<evidence type="ECO:0000313" key="1">
    <source>
        <dbReference type="EMBL" id="PBJ88707.1"/>
    </source>
</evidence>
<dbReference type="Proteomes" id="UP000217930">
    <property type="component" value="Unassembled WGS sequence"/>
</dbReference>
<dbReference type="GO" id="GO:0004386">
    <property type="term" value="F:helicase activity"/>
    <property type="evidence" value="ECO:0007669"/>
    <property type="project" value="UniProtKB-KW"/>
</dbReference>
<evidence type="ECO:0000313" key="2">
    <source>
        <dbReference type="Proteomes" id="UP000217930"/>
    </source>
</evidence>
<dbReference type="EMBL" id="NTLY01000002">
    <property type="protein sequence ID" value="PBJ88707.1"/>
    <property type="molecule type" value="Genomic_DNA"/>
</dbReference>
<gene>
    <name evidence="1" type="ORF">CNQ34_08600</name>
</gene>
<keyword evidence="1" id="KW-0347">Helicase</keyword>
<reference evidence="1 2" key="1">
    <citation type="journal article" date="2017" name="Clin. Infect. Dis.">
        <title>Increased Risk for Meningococcal Disease among Men who have Sex with Men in the United States, 2012-2015.</title>
        <authorList>
            <person name="Folaranmi T.A."/>
            <person name="Kretz C.B."/>
            <person name="Kamiya H."/>
            <person name="MacNeil J.R."/>
            <person name="Whaley M.J."/>
            <person name="Blain A."/>
            <person name="Antwi M."/>
            <person name="Dorsinville M."/>
            <person name="Pacilli M."/>
            <person name="Smith S."/>
            <person name="Civen R."/>
            <person name="Ngo V."/>
            <person name="Winter K."/>
            <person name="Harriman K."/>
            <person name="Wang X."/>
            <person name="Bowen V.B."/>
            <person name="Patel M."/>
            <person name="Martin S."/>
            <person name="Misegades L."/>
            <person name="Meyer S.A."/>
        </authorList>
    </citation>
    <scope>NUCLEOTIDE SEQUENCE [LARGE SCALE GENOMIC DNA]</scope>
    <source>
        <strain evidence="1 2">M26503</strain>
    </source>
</reference>
<keyword evidence="1" id="KW-0067">ATP-binding</keyword>
<organism evidence="1 2">
    <name type="scientific">Neisseria meningitidis</name>
    <dbReference type="NCBI Taxonomy" id="487"/>
    <lineage>
        <taxon>Bacteria</taxon>
        <taxon>Pseudomonadati</taxon>
        <taxon>Pseudomonadota</taxon>
        <taxon>Betaproteobacteria</taxon>
        <taxon>Neisseriales</taxon>
        <taxon>Neisseriaceae</taxon>
        <taxon>Neisseria</taxon>
    </lineage>
</organism>
<protein>
    <submittedName>
        <fullName evidence="1">DEAD/DEAH box helicase</fullName>
    </submittedName>
</protein>
<keyword evidence="1" id="KW-0378">Hydrolase</keyword>
<name>A0AB36RUJ9_NEIME</name>